<evidence type="ECO:0000256" key="1">
    <source>
        <dbReference type="ARBA" id="ARBA00008668"/>
    </source>
</evidence>
<evidence type="ECO:0000313" key="3">
    <source>
        <dbReference type="EMBL" id="RVT62731.1"/>
    </source>
</evidence>
<dbReference type="Pfam" id="PF00657">
    <property type="entry name" value="Lipase_GDSL"/>
    <property type="match status" value="1"/>
</dbReference>
<dbReference type="InterPro" id="IPR036514">
    <property type="entry name" value="SGNH_hydro_sf"/>
</dbReference>
<evidence type="ECO:0000313" key="4">
    <source>
        <dbReference type="Proteomes" id="UP000288024"/>
    </source>
</evidence>
<keyword evidence="2" id="KW-0378">Hydrolase</keyword>
<dbReference type="AlphaFoldDB" id="A0A437KB80"/>
<protein>
    <submittedName>
        <fullName evidence="3">Rhamnogalacturonan acetylesterase</fullName>
    </submittedName>
</protein>
<dbReference type="GO" id="GO:0016788">
    <property type="term" value="F:hydrolase activity, acting on ester bonds"/>
    <property type="evidence" value="ECO:0007669"/>
    <property type="project" value="InterPro"/>
</dbReference>
<dbReference type="SUPFAM" id="SSF52266">
    <property type="entry name" value="SGNH hydrolase"/>
    <property type="match status" value="1"/>
</dbReference>
<sequence length="230" mass="25937">MRVNITIFIAGDSTAAIKIPEKRPETGWGEAFQAYLSETVNLDNRAINGKSTKSFIKEGHLKAIERSIKPGDYLIIQFGHNDQKLEDPERGTQPYGEYQQNLLKYVQVAQSVNAYPLLLTSVSRRNFTGTMIDEQSVGDYPRAMLEFAKHSNVPVLDIHKITREFLNTVGEEKSKDYFLHVAPGQSENYPDGITDNTHFNEKGAAIVAKLIAMEMMESNLSIKNFIELPR</sequence>
<comment type="similarity">
    <text evidence="1">Belongs to the 'GDSL' lipolytic enzyme family.</text>
</comment>
<keyword evidence="4" id="KW-1185">Reference proteome</keyword>
<reference evidence="3 4" key="1">
    <citation type="submission" date="2019-01" db="EMBL/GenBank/DDBJ databases">
        <title>Bacillus sp. M5HDSG1-1, whole genome shotgun sequence.</title>
        <authorList>
            <person name="Tuo L."/>
        </authorList>
    </citation>
    <scope>NUCLEOTIDE SEQUENCE [LARGE SCALE GENOMIC DNA]</scope>
    <source>
        <strain evidence="3 4">M5HDSG1-1</strain>
    </source>
</reference>
<dbReference type="InterPro" id="IPR037459">
    <property type="entry name" value="RhgT-like"/>
</dbReference>
<proteinExistence type="inferred from homology"/>
<dbReference type="Proteomes" id="UP000288024">
    <property type="component" value="Unassembled WGS sequence"/>
</dbReference>
<gene>
    <name evidence="3" type="ORF">EM808_13300</name>
</gene>
<dbReference type="EMBL" id="RZTZ01000004">
    <property type="protein sequence ID" value="RVT62731.1"/>
    <property type="molecule type" value="Genomic_DNA"/>
</dbReference>
<dbReference type="PANTHER" id="PTHR43695:SF1">
    <property type="entry name" value="RHAMNOGALACTURONAN ACETYLESTERASE"/>
    <property type="match status" value="1"/>
</dbReference>
<evidence type="ECO:0000256" key="2">
    <source>
        <dbReference type="ARBA" id="ARBA00022801"/>
    </source>
</evidence>
<dbReference type="InterPro" id="IPR001087">
    <property type="entry name" value="GDSL"/>
</dbReference>
<dbReference type="PANTHER" id="PTHR43695">
    <property type="entry name" value="PUTATIVE (AFU_ORTHOLOGUE AFUA_2G17250)-RELATED"/>
    <property type="match status" value="1"/>
</dbReference>
<accession>A0A437KB80</accession>
<dbReference type="RefSeq" id="WP_127738682.1">
    <property type="nucleotide sequence ID" value="NZ_RZTZ01000004.1"/>
</dbReference>
<dbReference type="CDD" id="cd01821">
    <property type="entry name" value="Rhamnogalacturan_acetylesterase_like"/>
    <property type="match status" value="1"/>
</dbReference>
<name>A0A437KB80_9BACI</name>
<dbReference type="Gene3D" id="3.40.50.1110">
    <property type="entry name" value="SGNH hydrolase"/>
    <property type="match status" value="1"/>
</dbReference>
<comment type="caution">
    <text evidence="3">The sequence shown here is derived from an EMBL/GenBank/DDBJ whole genome shotgun (WGS) entry which is preliminary data.</text>
</comment>
<organism evidence="3 4">
    <name type="scientific">Niallia taxi</name>
    <dbReference type="NCBI Taxonomy" id="2499688"/>
    <lineage>
        <taxon>Bacteria</taxon>
        <taxon>Bacillati</taxon>
        <taxon>Bacillota</taxon>
        <taxon>Bacilli</taxon>
        <taxon>Bacillales</taxon>
        <taxon>Bacillaceae</taxon>
        <taxon>Niallia</taxon>
    </lineage>
</organism>